<keyword evidence="2" id="KW-0472">Membrane</keyword>
<protein>
    <submittedName>
        <fullName evidence="3">Conjugal transfer pilus assembly protein TraB</fullName>
    </submittedName>
</protein>
<evidence type="ECO:0000256" key="1">
    <source>
        <dbReference type="SAM" id="Coils"/>
    </source>
</evidence>
<keyword evidence="4" id="KW-1185">Reference proteome</keyword>
<dbReference type="AlphaFoldDB" id="A0A1I4DJB8"/>
<feature type="transmembrane region" description="Helical" evidence="2">
    <location>
        <begin position="21"/>
        <end position="43"/>
    </location>
</feature>
<proteinExistence type="predicted"/>
<feature type="coiled-coil region" evidence="1">
    <location>
        <begin position="77"/>
        <end position="104"/>
    </location>
</feature>
<keyword evidence="2" id="KW-1133">Transmembrane helix</keyword>
<reference evidence="4" key="1">
    <citation type="submission" date="2016-10" db="EMBL/GenBank/DDBJ databases">
        <authorList>
            <person name="Varghese N."/>
            <person name="Submissions S."/>
        </authorList>
    </citation>
    <scope>NUCLEOTIDE SEQUENCE [LARGE SCALE GENOMIC DNA]</scope>
    <source>
        <strain evidence="4">Nm69</strain>
    </source>
</reference>
<dbReference type="EMBL" id="FOSP01000021">
    <property type="protein sequence ID" value="SFK93602.1"/>
    <property type="molecule type" value="Genomic_DNA"/>
</dbReference>
<dbReference type="CDD" id="cd16430">
    <property type="entry name" value="TraB"/>
    <property type="match status" value="1"/>
</dbReference>
<dbReference type="STRING" id="52441.SAMN05216302_102182"/>
<dbReference type="Pfam" id="PF03743">
    <property type="entry name" value="TrbI"/>
    <property type="match status" value="1"/>
</dbReference>
<organism evidence="3 4">
    <name type="scientific">Nitrosomonas aestuarii</name>
    <dbReference type="NCBI Taxonomy" id="52441"/>
    <lineage>
        <taxon>Bacteria</taxon>
        <taxon>Pseudomonadati</taxon>
        <taxon>Pseudomonadota</taxon>
        <taxon>Betaproteobacteria</taxon>
        <taxon>Nitrosomonadales</taxon>
        <taxon>Nitrosomonadaceae</taxon>
        <taxon>Nitrosomonas</taxon>
    </lineage>
</organism>
<evidence type="ECO:0000313" key="4">
    <source>
        <dbReference type="Proteomes" id="UP000199533"/>
    </source>
</evidence>
<name>A0A1I4DJB8_9PROT</name>
<dbReference type="InterPro" id="IPR005498">
    <property type="entry name" value="T4SS_VirB10/TraB/TrbI"/>
</dbReference>
<gene>
    <name evidence="3" type="ORF">SAMN05216302_102182</name>
</gene>
<accession>A0A1I4DJB8</accession>
<keyword evidence="2" id="KW-0812">Transmembrane</keyword>
<dbReference type="OrthoDB" id="15544at2"/>
<evidence type="ECO:0000313" key="3">
    <source>
        <dbReference type="EMBL" id="SFK93602.1"/>
    </source>
</evidence>
<dbReference type="RefSeq" id="WP_090700841.1">
    <property type="nucleotide sequence ID" value="NZ_FOSP01000021.1"/>
</dbReference>
<dbReference type="Proteomes" id="UP000199533">
    <property type="component" value="Unassembled WGS sequence"/>
</dbReference>
<keyword evidence="1" id="KW-0175">Coiled coil</keyword>
<sequence>MKPNATAWMDQLKRMTPRAKQYLLLLVLGSVFMGIVFGSVFLWENQTPMLPQAKVEQQTMRNIAAPGAHVDPRDVWMTQSSQQLRDMEATIDALRTKLNEVELHQQKDTPEQVSGFFGFKDRETEPEPVTETLPPPPIQALPQPYAMDTQSELLPPPIMGSEQKKPGIAVFEVSQVSVSNDPETASKNTTYIPSGSFMRSVLLGGLDAPTGGQAQNNPMPVLLRVQNDAFLPNQYRGKLKECFMIGSAYGDISSERAYSRLESLSCTLRNGKSIDIPVKGYIVGEDGKTGMRGRLVSKRGQAIANALMAGVLSGAGRGLQQSAMFIGASPLGAVGAIRGGTRQQFQAGIGAGIGRSLDRISNYYLNLADQMFPILEIDAGRVVEIVLTKGVEIDLGVAESTGFVPTVRNVPGRFANNG</sequence>
<evidence type="ECO:0000256" key="2">
    <source>
        <dbReference type="SAM" id="Phobius"/>
    </source>
</evidence>